<reference evidence="3" key="1">
    <citation type="submission" date="2023-06" db="EMBL/GenBank/DDBJ databases">
        <title>Genome-scale phylogeny and comparative genomics of the fungal order Sordariales.</title>
        <authorList>
            <consortium name="Lawrence Berkeley National Laboratory"/>
            <person name="Hensen N."/>
            <person name="Bonometti L."/>
            <person name="Westerberg I."/>
            <person name="Brannstrom I.O."/>
            <person name="Guillou S."/>
            <person name="Cros-Aarteil S."/>
            <person name="Calhoun S."/>
            <person name="Haridas S."/>
            <person name="Kuo A."/>
            <person name="Mondo S."/>
            <person name="Pangilinan J."/>
            <person name="Riley R."/>
            <person name="Labutti K."/>
            <person name="Andreopoulos B."/>
            <person name="Lipzen A."/>
            <person name="Chen C."/>
            <person name="Yanf M."/>
            <person name="Daum C."/>
            <person name="Ng V."/>
            <person name="Clum A."/>
            <person name="Steindorff A."/>
            <person name="Ohm R."/>
            <person name="Martin F."/>
            <person name="Silar P."/>
            <person name="Natvig D."/>
            <person name="Lalanne C."/>
            <person name="Gautier V."/>
            <person name="Ament-Velasquez S.L."/>
            <person name="Kruys A."/>
            <person name="Hutchinson M.I."/>
            <person name="Powell A.J."/>
            <person name="Barry K."/>
            <person name="Miller A.N."/>
            <person name="Grigoriev I.V."/>
            <person name="Debuchy R."/>
            <person name="Gladieux P."/>
            <person name="Thoren M.H."/>
            <person name="Johannesson H."/>
        </authorList>
    </citation>
    <scope>NUCLEOTIDE SEQUENCE</scope>
    <source>
        <strain evidence="3">CBS 606.72</strain>
    </source>
</reference>
<dbReference type="Proteomes" id="UP001175000">
    <property type="component" value="Unassembled WGS sequence"/>
</dbReference>
<name>A0AA40BZ60_9PEZI</name>
<keyword evidence="1" id="KW-0677">Repeat</keyword>
<dbReference type="PANTHER" id="PTHR10039">
    <property type="entry name" value="AMELOGENIN"/>
    <property type="match status" value="1"/>
</dbReference>
<protein>
    <recommendedName>
        <fullName evidence="2">NACHT domain-containing protein</fullName>
    </recommendedName>
</protein>
<dbReference type="PANTHER" id="PTHR10039:SF5">
    <property type="entry name" value="NACHT DOMAIN-CONTAINING PROTEIN"/>
    <property type="match status" value="1"/>
</dbReference>
<evidence type="ECO:0000313" key="4">
    <source>
        <dbReference type="Proteomes" id="UP001175000"/>
    </source>
</evidence>
<dbReference type="Gene3D" id="3.40.50.300">
    <property type="entry name" value="P-loop containing nucleotide triphosphate hydrolases"/>
    <property type="match status" value="1"/>
</dbReference>
<dbReference type="InterPro" id="IPR007111">
    <property type="entry name" value="NACHT_NTPase"/>
</dbReference>
<dbReference type="PROSITE" id="PS50837">
    <property type="entry name" value="NACHT"/>
    <property type="match status" value="1"/>
</dbReference>
<dbReference type="CDD" id="cd02019">
    <property type="entry name" value="NK"/>
    <property type="match status" value="1"/>
</dbReference>
<dbReference type="InterPro" id="IPR027417">
    <property type="entry name" value="P-loop_NTPase"/>
</dbReference>
<accession>A0AA40BZ60</accession>
<dbReference type="InterPro" id="IPR056693">
    <property type="entry name" value="DUF7791"/>
</dbReference>
<dbReference type="InterPro" id="IPR056884">
    <property type="entry name" value="NPHP3-like_N"/>
</dbReference>
<proteinExistence type="predicted"/>
<feature type="domain" description="NACHT" evidence="2">
    <location>
        <begin position="296"/>
        <end position="454"/>
    </location>
</feature>
<organism evidence="3 4">
    <name type="scientific">Immersiella caudata</name>
    <dbReference type="NCBI Taxonomy" id="314043"/>
    <lineage>
        <taxon>Eukaryota</taxon>
        <taxon>Fungi</taxon>
        <taxon>Dikarya</taxon>
        <taxon>Ascomycota</taxon>
        <taxon>Pezizomycotina</taxon>
        <taxon>Sordariomycetes</taxon>
        <taxon>Sordariomycetidae</taxon>
        <taxon>Sordariales</taxon>
        <taxon>Lasiosphaeriaceae</taxon>
        <taxon>Immersiella</taxon>
    </lineage>
</organism>
<dbReference type="AlphaFoldDB" id="A0AA40BZ60"/>
<dbReference type="SUPFAM" id="SSF52540">
    <property type="entry name" value="P-loop containing nucleoside triphosphate hydrolases"/>
    <property type="match status" value="1"/>
</dbReference>
<keyword evidence="4" id="KW-1185">Reference proteome</keyword>
<evidence type="ECO:0000256" key="1">
    <source>
        <dbReference type="ARBA" id="ARBA00022737"/>
    </source>
</evidence>
<gene>
    <name evidence="3" type="ORF">B0T14DRAFT_397187</name>
</gene>
<comment type="caution">
    <text evidence="3">The sequence shown here is derived from an EMBL/GenBank/DDBJ whole genome shotgun (WGS) entry which is preliminary data.</text>
</comment>
<dbReference type="Pfam" id="PF25053">
    <property type="entry name" value="DUF7791"/>
    <property type="match status" value="1"/>
</dbReference>
<feature type="non-terminal residue" evidence="3">
    <location>
        <position position="673"/>
    </location>
</feature>
<dbReference type="EMBL" id="JAULSU010000004">
    <property type="protein sequence ID" value="KAK0618859.1"/>
    <property type="molecule type" value="Genomic_DNA"/>
</dbReference>
<evidence type="ECO:0000313" key="3">
    <source>
        <dbReference type="EMBL" id="KAK0618859.1"/>
    </source>
</evidence>
<evidence type="ECO:0000259" key="2">
    <source>
        <dbReference type="PROSITE" id="PS50837"/>
    </source>
</evidence>
<dbReference type="Pfam" id="PF24883">
    <property type="entry name" value="NPHP3_N"/>
    <property type="match status" value="1"/>
</dbReference>
<sequence length="673" mass="76544">MEALAALSVACNVLQIIASTCEVANAAKKFFREGSDDPKLFTQTEDAASLCRDLEKELAKFQPLSEDEVRLARIAKDCVDSRTVLRTEIEKLASRKTQGKRLRSVQAALKAKVSEGKLEKLRRSMETHQKALELGLLTRICLRQDLQNFIQAHSKGQERLEGLIKRQTDSFKQVARAETQLSELSIITQLSLQSTKTRDDVTQLFLEASYREKRQGFLRSLEYDGMNDRWQSVNDNHRGTFRWILQGIRPWLDSDEGSAFPPNTESHLHPDCSHAAGFPHMVWRCFPCWLDSPSEKIYWIQGKPGSGKSTLVKSLVREFGGLFPVVRRSSATDRTVLFHFIWAGGATLQKSICGILRSLLHQLLSQNAELLDSVIRGSPHLVSDHRCDRLTREEFETLLDSGISQCGRPVLIFIDGLDEMVHSERNLADTHDNLIQLLYKLASIDQVKLCVSSRLEPEFYRGLNEFPTLRLQDLTRQDMRLYAEGQLRRSAPVDKLHDEAYDELIENVCEKADGVFQWLALVVQSLARGLRNGDSLAELEIRLRTMPEDINDLYRVMWSRTHEDHGIYQEEAARCFNMVRDWSQFVVEGSPIEAFHLVMASDPSKANCLLQDARAISPDAVEAECKAHSRRIAIRTAGLLEISPNGRRVDFIHRTAIEFLENSPEGRKILSYD</sequence>